<feature type="region of interest" description="Disordered" evidence="1">
    <location>
        <begin position="1"/>
        <end position="131"/>
    </location>
</feature>
<reference evidence="2 3" key="1">
    <citation type="submission" date="2017-11" db="EMBL/GenBank/DDBJ databases">
        <title>De-novo sequencing of pomegranate (Punica granatum L.) genome.</title>
        <authorList>
            <person name="Akparov Z."/>
            <person name="Amiraslanov A."/>
            <person name="Hajiyeva S."/>
            <person name="Abbasov M."/>
            <person name="Kaur K."/>
            <person name="Hamwieh A."/>
            <person name="Solovyev V."/>
            <person name="Salamov A."/>
            <person name="Braich B."/>
            <person name="Kosarev P."/>
            <person name="Mahmoud A."/>
            <person name="Hajiyev E."/>
            <person name="Babayeva S."/>
            <person name="Izzatullayeva V."/>
            <person name="Mammadov A."/>
            <person name="Mammadov A."/>
            <person name="Sharifova S."/>
            <person name="Ojaghi J."/>
            <person name="Eynullazada K."/>
            <person name="Bayramov B."/>
            <person name="Abdulazimova A."/>
            <person name="Shahmuradov I."/>
        </authorList>
    </citation>
    <scope>NUCLEOTIDE SEQUENCE [LARGE SCALE GENOMIC DNA]</scope>
    <source>
        <strain evidence="3">cv. AG2017</strain>
        <tissue evidence="2">Leaf</tissue>
    </source>
</reference>
<dbReference type="Proteomes" id="UP000233551">
    <property type="component" value="Unassembled WGS sequence"/>
</dbReference>
<keyword evidence="3" id="KW-1185">Reference proteome</keyword>
<evidence type="ECO:0000313" key="3">
    <source>
        <dbReference type="Proteomes" id="UP000233551"/>
    </source>
</evidence>
<evidence type="ECO:0000313" key="2">
    <source>
        <dbReference type="EMBL" id="PKI45862.1"/>
    </source>
</evidence>
<accession>A0A2I0IPE7</accession>
<feature type="compositionally biased region" description="Basic and acidic residues" evidence="1">
    <location>
        <begin position="102"/>
        <end position="118"/>
    </location>
</feature>
<organism evidence="2 3">
    <name type="scientific">Punica granatum</name>
    <name type="common">Pomegranate</name>
    <dbReference type="NCBI Taxonomy" id="22663"/>
    <lineage>
        <taxon>Eukaryota</taxon>
        <taxon>Viridiplantae</taxon>
        <taxon>Streptophyta</taxon>
        <taxon>Embryophyta</taxon>
        <taxon>Tracheophyta</taxon>
        <taxon>Spermatophyta</taxon>
        <taxon>Magnoliopsida</taxon>
        <taxon>eudicotyledons</taxon>
        <taxon>Gunneridae</taxon>
        <taxon>Pentapetalae</taxon>
        <taxon>rosids</taxon>
        <taxon>malvids</taxon>
        <taxon>Myrtales</taxon>
        <taxon>Lythraceae</taxon>
        <taxon>Punica</taxon>
    </lineage>
</organism>
<sequence>MTENPKDHKYCKRQELRQTLIPDHSGYVGAPSQTSSPSAQGIPQSKNPHRTAGALPAKAQLLNSKASYQQGATAPAATSASNKSALSGQHPPHTPTAPPLYSDDHKQPRHTDKRHRAESQPLIFRRVESHR</sequence>
<comment type="caution">
    <text evidence="2">The sequence shown here is derived from an EMBL/GenBank/DDBJ whole genome shotgun (WGS) entry which is preliminary data.</text>
</comment>
<feature type="compositionally biased region" description="Polar residues" evidence="1">
    <location>
        <begin position="61"/>
        <end position="87"/>
    </location>
</feature>
<dbReference type="AlphaFoldDB" id="A0A2I0IPE7"/>
<protein>
    <submittedName>
        <fullName evidence="2">Uncharacterized protein</fullName>
    </submittedName>
</protein>
<name>A0A2I0IPE7_PUNGR</name>
<feature type="compositionally biased region" description="Polar residues" evidence="1">
    <location>
        <begin position="31"/>
        <end position="46"/>
    </location>
</feature>
<evidence type="ECO:0000256" key="1">
    <source>
        <dbReference type="SAM" id="MobiDB-lite"/>
    </source>
</evidence>
<gene>
    <name evidence="2" type="ORF">CRG98_033747</name>
</gene>
<dbReference type="EMBL" id="PGOL01002691">
    <property type="protein sequence ID" value="PKI45862.1"/>
    <property type="molecule type" value="Genomic_DNA"/>
</dbReference>
<proteinExistence type="predicted"/>
<feature type="compositionally biased region" description="Basic and acidic residues" evidence="1">
    <location>
        <begin position="1"/>
        <end position="16"/>
    </location>
</feature>